<protein>
    <submittedName>
        <fullName evidence="1">Uncharacterized protein</fullName>
    </submittedName>
</protein>
<proteinExistence type="predicted"/>
<reference evidence="1" key="1">
    <citation type="submission" date="2018-05" db="EMBL/GenBank/DDBJ databases">
        <authorList>
            <person name="Lanie J.A."/>
            <person name="Ng W.-L."/>
            <person name="Kazmierczak K.M."/>
            <person name="Andrzejewski T.M."/>
            <person name="Davidsen T.M."/>
            <person name="Wayne K.J."/>
            <person name="Tettelin H."/>
            <person name="Glass J.I."/>
            <person name="Rusch D."/>
            <person name="Podicherti R."/>
            <person name="Tsui H.-C.T."/>
            <person name="Winkler M.E."/>
        </authorList>
    </citation>
    <scope>NUCLEOTIDE SEQUENCE</scope>
</reference>
<sequence>PLFNKILETNHLIKGRLNVKYSELKKLFIALQKDDERLRNKQSRQEKIIQDQINKCNALKVKRKHNFETLQKSFYPTTNKISLLYKNQKGAHYIKARFYWGCKQREVQVGSIPIVIEIINSMIEYQILNDLSKIKSNNISWKQINKHPEIIKAIKLIASLKAQEYILRRLLSNNMNVLTNKQDYEEEIILTKVEEIQYDNAVNNNQFDEKEDIKGVKWYERWREENL</sequence>
<name>A0A382TNE0_9ZZZZ</name>
<dbReference type="AlphaFoldDB" id="A0A382TNE0"/>
<feature type="non-terminal residue" evidence="1">
    <location>
        <position position="1"/>
    </location>
</feature>
<dbReference type="EMBL" id="UINC01137557">
    <property type="protein sequence ID" value="SVD22968.1"/>
    <property type="molecule type" value="Genomic_DNA"/>
</dbReference>
<accession>A0A382TNE0</accession>
<gene>
    <name evidence="1" type="ORF">METZ01_LOCUS375822</name>
</gene>
<evidence type="ECO:0000313" key="1">
    <source>
        <dbReference type="EMBL" id="SVD22968.1"/>
    </source>
</evidence>
<organism evidence="1">
    <name type="scientific">marine metagenome</name>
    <dbReference type="NCBI Taxonomy" id="408172"/>
    <lineage>
        <taxon>unclassified sequences</taxon>
        <taxon>metagenomes</taxon>
        <taxon>ecological metagenomes</taxon>
    </lineage>
</organism>